<dbReference type="Gene3D" id="3.40.50.620">
    <property type="entry name" value="HUPs"/>
    <property type="match status" value="1"/>
</dbReference>
<proteinExistence type="inferred from homology"/>
<dbReference type="Gene3D" id="3.60.110.10">
    <property type="entry name" value="Carbon-nitrogen hydrolase"/>
    <property type="match status" value="1"/>
</dbReference>
<dbReference type="PROSITE" id="PS00920">
    <property type="entry name" value="NITRIL_CHT_1"/>
    <property type="match status" value="1"/>
</dbReference>
<keyword evidence="9" id="KW-0808">Transferase</keyword>
<dbReference type="SUPFAM" id="SSF52402">
    <property type="entry name" value="Adenine nucleotide alpha hydrolases-like"/>
    <property type="match status" value="1"/>
</dbReference>
<feature type="domain" description="CN hydrolase" evidence="8">
    <location>
        <begin position="1"/>
        <end position="261"/>
    </location>
</feature>
<dbReference type="EC" id="6.3.5.1" evidence="3"/>
<dbReference type="InterPro" id="IPR003694">
    <property type="entry name" value="NAD_synthase"/>
</dbReference>
<dbReference type="NCBIfam" id="TIGR00552">
    <property type="entry name" value="nadE"/>
    <property type="match status" value="1"/>
</dbReference>
<dbReference type="GO" id="GO:0000257">
    <property type="term" value="F:nitrilase activity"/>
    <property type="evidence" value="ECO:0007669"/>
    <property type="project" value="UniProtKB-ARBA"/>
</dbReference>
<dbReference type="PROSITE" id="PS50263">
    <property type="entry name" value="CN_HYDROLASE"/>
    <property type="match status" value="1"/>
</dbReference>
<dbReference type="CDD" id="cd07570">
    <property type="entry name" value="GAT_Gln-NAD-synth"/>
    <property type="match status" value="1"/>
</dbReference>
<dbReference type="PANTHER" id="PTHR23090:SF9">
    <property type="entry name" value="GLUTAMINE-DEPENDENT NAD(+) SYNTHETASE"/>
    <property type="match status" value="1"/>
</dbReference>
<keyword evidence="4 9" id="KW-0436">Ligase</keyword>
<name>A0A3B1DZI6_9ZZZZ</name>
<dbReference type="InterPro" id="IPR014729">
    <property type="entry name" value="Rossmann-like_a/b/a_fold"/>
</dbReference>
<dbReference type="PIRSF" id="PIRSF006630">
    <property type="entry name" value="NADS_GAT"/>
    <property type="match status" value="1"/>
</dbReference>
<dbReference type="PANTHER" id="PTHR23090">
    <property type="entry name" value="NH 3 /GLUTAMINE-DEPENDENT NAD + SYNTHETASE"/>
    <property type="match status" value="1"/>
</dbReference>
<dbReference type="InterPro" id="IPR014445">
    <property type="entry name" value="Gln-dep_NAD_synthase"/>
</dbReference>
<comment type="pathway">
    <text evidence="1">Cofactor biosynthesis; NAD(+) biosynthesis; NAD(+) from deamido-NAD(+) (L-Gln route): step 1/1.</text>
</comment>
<dbReference type="UniPathway" id="UPA00253">
    <property type="reaction ID" value="UER00334"/>
</dbReference>
<reference evidence="9" key="1">
    <citation type="submission" date="2018-06" db="EMBL/GenBank/DDBJ databases">
        <authorList>
            <person name="Zhirakovskaya E."/>
        </authorList>
    </citation>
    <scope>NUCLEOTIDE SEQUENCE</scope>
</reference>
<dbReference type="HAMAP" id="MF_02090">
    <property type="entry name" value="NadE_glutamine_dep"/>
    <property type="match status" value="1"/>
</dbReference>
<dbReference type="InterPro" id="IPR036526">
    <property type="entry name" value="C-N_Hydrolase_sf"/>
</dbReference>
<dbReference type="Pfam" id="PF02540">
    <property type="entry name" value="NAD_synthase"/>
    <property type="match status" value="1"/>
</dbReference>
<evidence type="ECO:0000259" key="8">
    <source>
        <dbReference type="PROSITE" id="PS50263"/>
    </source>
</evidence>
<protein>
    <recommendedName>
        <fullName evidence="3">NAD(+) synthase (glutamine-hydrolyzing)</fullName>
        <ecNumber evidence="3">6.3.5.1</ecNumber>
    </recommendedName>
</protein>
<evidence type="ECO:0000256" key="4">
    <source>
        <dbReference type="ARBA" id="ARBA00022598"/>
    </source>
</evidence>
<evidence type="ECO:0000313" key="9">
    <source>
        <dbReference type="EMBL" id="VAX42743.1"/>
    </source>
</evidence>
<keyword evidence="9" id="KW-0315">Glutamine amidotransferase</keyword>
<keyword evidence="5" id="KW-0547">Nucleotide-binding</keyword>
<dbReference type="GO" id="GO:0009435">
    <property type="term" value="P:NAD+ biosynthetic process"/>
    <property type="evidence" value="ECO:0007669"/>
    <property type="project" value="UniProtKB-UniPathway"/>
</dbReference>
<evidence type="ECO:0000256" key="7">
    <source>
        <dbReference type="ARBA" id="ARBA00023027"/>
    </source>
</evidence>
<dbReference type="GO" id="GO:0003952">
    <property type="term" value="F:NAD+ synthase (glutamine-hydrolyzing) activity"/>
    <property type="evidence" value="ECO:0007669"/>
    <property type="project" value="UniProtKB-EC"/>
</dbReference>
<sequence length="581" mass="62111">MRTALIQFNPTIGDIARNAERMASLADQAREQGAELVVFPELAICGYPPRDLLLHEGFVTACARAAKHLGEHHSAGCTIIFGCPLAVDRDTPGTANSLLAYRDGVLIDYYDKRLLPTYDVFDEDRYFEPGDRAVVIEVPTSAGLRRVGLSICEDLWQGEDAGFASRYASDPDPVAELARAGADTIVSPSASPFVLGKGAKHRDILTTHATRHGVCIAAVNQVGGNDDLLFDGHAAAYDALGRALGFGPGFQETITIIDLPAPEAHGEQEPTTNAHDPHDPLLTTADAELLFRALVLGTRDYLGKTRHSKAIIGLSGGIDSAITCAVAAAALGAAHVLGVAMPGKYSSDHALADAYALADALGVRCVTTPIAEPFDGLRSTLDATFTELGERTLGKTLPDITEENLQSRARGAILMAISNRTGAIVLTTGNKSELAVGYCTLYGDMNGGLAVLSDVTKLQVYALARWLNAEHTRAGFATPPIPVSTIEKPPSAELAPGQLDQDSLPPYEVLDEVIERYIEHKQSVSRIVVETGYEAELVARIARLIDINEYKRKQTAVGIKVSSVAFGSGRRVPIAQRWRSE</sequence>
<dbReference type="AlphaFoldDB" id="A0A3B1DZI6"/>
<evidence type="ECO:0000256" key="2">
    <source>
        <dbReference type="ARBA" id="ARBA00007145"/>
    </source>
</evidence>
<dbReference type="GO" id="GO:0005737">
    <property type="term" value="C:cytoplasm"/>
    <property type="evidence" value="ECO:0007669"/>
    <property type="project" value="InterPro"/>
</dbReference>
<evidence type="ECO:0000256" key="1">
    <source>
        <dbReference type="ARBA" id="ARBA00005188"/>
    </source>
</evidence>
<comment type="similarity">
    <text evidence="2">In the C-terminal section; belongs to the NAD synthetase family.</text>
</comment>
<dbReference type="GO" id="GO:0004359">
    <property type="term" value="F:glutaminase activity"/>
    <property type="evidence" value="ECO:0007669"/>
    <property type="project" value="InterPro"/>
</dbReference>
<dbReference type="FunFam" id="3.40.50.620:FF:000106">
    <property type="entry name" value="Glutamine-dependent NAD(+) synthetase"/>
    <property type="match status" value="1"/>
</dbReference>
<accession>A0A3B1DZI6</accession>
<organism evidence="9">
    <name type="scientific">hydrothermal vent metagenome</name>
    <dbReference type="NCBI Taxonomy" id="652676"/>
    <lineage>
        <taxon>unclassified sequences</taxon>
        <taxon>metagenomes</taxon>
        <taxon>ecological metagenomes</taxon>
    </lineage>
</organism>
<dbReference type="Pfam" id="PF00795">
    <property type="entry name" value="CN_hydrolase"/>
    <property type="match status" value="1"/>
</dbReference>
<evidence type="ECO:0000256" key="6">
    <source>
        <dbReference type="ARBA" id="ARBA00022840"/>
    </source>
</evidence>
<keyword evidence="7" id="KW-0520">NAD</keyword>
<dbReference type="InterPro" id="IPR000132">
    <property type="entry name" value="Nitrilase/CN_hydratase_CS"/>
</dbReference>
<dbReference type="CDD" id="cd00553">
    <property type="entry name" value="NAD_synthase"/>
    <property type="match status" value="1"/>
</dbReference>
<keyword evidence="6" id="KW-0067">ATP-binding</keyword>
<dbReference type="SUPFAM" id="SSF56317">
    <property type="entry name" value="Carbon-nitrogen hydrolase"/>
    <property type="match status" value="1"/>
</dbReference>
<dbReference type="GO" id="GO:0005524">
    <property type="term" value="F:ATP binding"/>
    <property type="evidence" value="ECO:0007669"/>
    <property type="project" value="UniProtKB-KW"/>
</dbReference>
<dbReference type="NCBIfam" id="NF010588">
    <property type="entry name" value="PRK13981.1"/>
    <property type="match status" value="1"/>
</dbReference>
<dbReference type="EMBL" id="UOGK01000744">
    <property type="protein sequence ID" value="VAX42743.1"/>
    <property type="molecule type" value="Genomic_DNA"/>
</dbReference>
<dbReference type="InterPro" id="IPR022310">
    <property type="entry name" value="NAD/GMP_synthase"/>
</dbReference>
<evidence type="ECO:0000256" key="3">
    <source>
        <dbReference type="ARBA" id="ARBA00012743"/>
    </source>
</evidence>
<evidence type="ECO:0000256" key="5">
    <source>
        <dbReference type="ARBA" id="ARBA00022741"/>
    </source>
</evidence>
<dbReference type="GO" id="GO:0016740">
    <property type="term" value="F:transferase activity"/>
    <property type="evidence" value="ECO:0007669"/>
    <property type="project" value="UniProtKB-KW"/>
</dbReference>
<dbReference type="InterPro" id="IPR003010">
    <property type="entry name" value="C-N_Hydrolase"/>
</dbReference>
<gene>
    <name evidence="9" type="ORF">MNBD_PLANCTO03-737</name>
</gene>